<organism evidence="1 2">
    <name type="scientific">Blattamonas nauphoetae</name>
    <dbReference type="NCBI Taxonomy" id="2049346"/>
    <lineage>
        <taxon>Eukaryota</taxon>
        <taxon>Metamonada</taxon>
        <taxon>Preaxostyla</taxon>
        <taxon>Oxymonadida</taxon>
        <taxon>Blattamonas</taxon>
    </lineage>
</organism>
<proteinExistence type="predicted"/>
<reference evidence="1 2" key="1">
    <citation type="journal article" date="2022" name="bioRxiv">
        <title>Genomics of Preaxostyla Flagellates Illuminates Evolutionary Transitions and the Path Towards Mitochondrial Loss.</title>
        <authorList>
            <person name="Novak L.V.F."/>
            <person name="Treitli S.C."/>
            <person name="Pyrih J."/>
            <person name="Halakuc P."/>
            <person name="Pipaliya S.V."/>
            <person name="Vacek V."/>
            <person name="Brzon O."/>
            <person name="Soukal P."/>
            <person name="Eme L."/>
            <person name="Dacks J.B."/>
            <person name="Karnkowska A."/>
            <person name="Elias M."/>
            <person name="Hampl V."/>
        </authorList>
    </citation>
    <scope>NUCLEOTIDE SEQUENCE [LARGE SCALE GENOMIC DNA]</scope>
    <source>
        <strain evidence="1">NAU3</strain>
        <tissue evidence="1">Gut</tissue>
    </source>
</reference>
<comment type="caution">
    <text evidence="1">The sequence shown here is derived from an EMBL/GenBank/DDBJ whole genome shotgun (WGS) entry which is preliminary data.</text>
</comment>
<evidence type="ECO:0000313" key="2">
    <source>
        <dbReference type="Proteomes" id="UP001281761"/>
    </source>
</evidence>
<gene>
    <name evidence="1" type="ORF">BLNAU_23318</name>
</gene>
<accession>A0ABQ9WUR1</accession>
<keyword evidence="2" id="KW-1185">Reference proteome</keyword>
<sequence length="366" mass="40691">MSFEDMSRIYNSLVALVKADYTFDKALQDRAAEFLKNISQESRKMEETDRLVTDLVPSSATSPSGFAESILTLLSSPHPIVAASVLSFLYQTTRFLSPAVHLRLVESDFISNVLATVQPHTLPIAENEEMVDKLITIIINCFVLASPLPLSEPGITAAIDVFNLREKIFQKVVLPSSQFVTFLISIRHVLKGDLFISFMVLLTTHIEFCPFHRPTMEFVLASPIVVTFSSCLSFIENDRALWNTLNNTIYMLIAWTDGGGEIVISAKRMMQALFSEGFEDTLEQVLMNHDKAKNGIRYIIRDTASRMTPSHFCGLSSDVGNSVIAGADEQILGSLPIVQKCATVFDCHIVNHPLSKQFLVSLHDAL</sequence>
<protein>
    <submittedName>
        <fullName evidence="1">Uncharacterized protein</fullName>
    </submittedName>
</protein>
<name>A0ABQ9WUR1_9EUKA</name>
<dbReference type="Proteomes" id="UP001281761">
    <property type="component" value="Unassembled WGS sequence"/>
</dbReference>
<dbReference type="EMBL" id="JARBJD010000467">
    <property type="protein sequence ID" value="KAK2941770.1"/>
    <property type="molecule type" value="Genomic_DNA"/>
</dbReference>
<evidence type="ECO:0000313" key="1">
    <source>
        <dbReference type="EMBL" id="KAK2941770.1"/>
    </source>
</evidence>